<organism evidence="1 2">
    <name type="scientific">Gemmata palustris</name>
    <dbReference type="NCBI Taxonomy" id="2822762"/>
    <lineage>
        <taxon>Bacteria</taxon>
        <taxon>Pseudomonadati</taxon>
        <taxon>Planctomycetota</taxon>
        <taxon>Planctomycetia</taxon>
        <taxon>Gemmatales</taxon>
        <taxon>Gemmataceae</taxon>
        <taxon>Gemmata</taxon>
    </lineage>
</organism>
<comment type="caution">
    <text evidence="1">The sequence shown here is derived from an EMBL/GenBank/DDBJ whole genome shotgun (WGS) entry which is preliminary data.</text>
</comment>
<accession>A0ABS5BSE7</accession>
<name>A0ABS5BSE7_9BACT</name>
<keyword evidence="2" id="KW-1185">Reference proteome</keyword>
<gene>
    <name evidence="1" type="ORF">J8F10_13685</name>
</gene>
<evidence type="ECO:0000313" key="1">
    <source>
        <dbReference type="EMBL" id="MBP3956337.1"/>
    </source>
</evidence>
<dbReference type="Proteomes" id="UP000676565">
    <property type="component" value="Unassembled WGS sequence"/>
</dbReference>
<proteinExistence type="predicted"/>
<reference evidence="1 2" key="1">
    <citation type="submission" date="2021-04" db="EMBL/GenBank/DDBJ databases">
        <authorList>
            <person name="Ivanova A."/>
        </authorList>
    </citation>
    <scope>NUCLEOTIDE SEQUENCE [LARGE SCALE GENOMIC DNA]</scope>
    <source>
        <strain evidence="1 2">G18</strain>
    </source>
</reference>
<dbReference type="RefSeq" id="WP_210654355.1">
    <property type="nucleotide sequence ID" value="NZ_JAGKQQ010000001.1"/>
</dbReference>
<evidence type="ECO:0000313" key="2">
    <source>
        <dbReference type="Proteomes" id="UP000676565"/>
    </source>
</evidence>
<dbReference type="EMBL" id="JAGKQQ010000001">
    <property type="protein sequence ID" value="MBP3956337.1"/>
    <property type="molecule type" value="Genomic_DNA"/>
</dbReference>
<protein>
    <submittedName>
        <fullName evidence="1">Uncharacterized protein</fullName>
    </submittedName>
</protein>
<sequence length="95" mass="10871">MQFEEVLLGSDYSEDELEFMKAVERYKRETGTKFPSYVEVLRIARGLGWVRDPARAMGRDPVIGDFVEAPVAPLVDRDAPVKRDMRLKVNRGKKA</sequence>